<dbReference type="GO" id="GO:0005525">
    <property type="term" value="F:GTP binding"/>
    <property type="evidence" value="ECO:0007669"/>
    <property type="project" value="InterPro"/>
</dbReference>
<gene>
    <name evidence="4" type="ORF">CYNAS_LOCUS21137</name>
</gene>
<dbReference type="PROSITE" id="PS51419">
    <property type="entry name" value="RAB"/>
    <property type="match status" value="1"/>
</dbReference>
<dbReference type="Gene3D" id="3.40.50.300">
    <property type="entry name" value="P-loop containing nucleotide triphosphate hydrolases"/>
    <property type="match status" value="1"/>
</dbReference>
<evidence type="ECO:0000313" key="5">
    <source>
        <dbReference type="Proteomes" id="UP001176961"/>
    </source>
</evidence>
<evidence type="ECO:0000256" key="2">
    <source>
        <dbReference type="ARBA" id="ARBA00022741"/>
    </source>
</evidence>
<dbReference type="PROSITE" id="PS51421">
    <property type="entry name" value="RAS"/>
    <property type="match status" value="1"/>
</dbReference>
<dbReference type="Proteomes" id="UP001176961">
    <property type="component" value="Unassembled WGS sequence"/>
</dbReference>
<sequence length="267" mass="30148">MEAFACFDDMIVYQSEQQYSSNRFKILVIGTKGSGRSSLVRRFKSNTFEKTKNETDLSEVVVLVRAIQGYIAKADVQIAELSTFVADGDDKSSPVKVHNAKNYLDVNGVLLLYDMTNATAFEEVTDALSALQKMVAPDVDIYLVGTKSDLIDARAITFEEAEERAEKLGYSLFETSAVTGKNCEELLVEVLDRLAERRAAAQEYYREKKQNKKNEKESKEGVNEAKMDGNEIKEEEQVMEKATAVPDTESIKPNFFCWIPAFWKRRA</sequence>
<dbReference type="SUPFAM" id="SSF52540">
    <property type="entry name" value="P-loop containing nucleoside triphosphate hydrolases"/>
    <property type="match status" value="1"/>
</dbReference>
<evidence type="ECO:0000256" key="3">
    <source>
        <dbReference type="SAM" id="MobiDB-lite"/>
    </source>
</evidence>
<reference evidence="4" key="1">
    <citation type="submission" date="2023-07" db="EMBL/GenBank/DDBJ databases">
        <authorList>
            <consortium name="CYATHOMIX"/>
        </authorList>
    </citation>
    <scope>NUCLEOTIDE SEQUENCE</scope>
    <source>
        <strain evidence="4">N/A</strain>
    </source>
</reference>
<keyword evidence="5" id="KW-1185">Reference proteome</keyword>
<keyword evidence="2" id="KW-0547">Nucleotide-binding</keyword>
<dbReference type="SMART" id="SM00173">
    <property type="entry name" value="RAS"/>
    <property type="match status" value="1"/>
</dbReference>
<dbReference type="CDD" id="cd00154">
    <property type="entry name" value="Rab"/>
    <property type="match status" value="1"/>
</dbReference>
<dbReference type="InterPro" id="IPR027417">
    <property type="entry name" value="P-loop_NTPase"/>
</dbReference>
<dbReference type="PRINTS" id="PR00449">
    <property type="entry name" value="RASTRNSFRMNG"/>
</dbReference>
<evidence type="ECO:0000313" key="4">
    <source>
        <dbReference type="EMBL" id="CAJ0609154.1"/>
    </source>
</evidence>
<dbReference type="AlphaFoldDB" id="A0AA36MDI3"/>
<dbReference type="Pfam" id="PF00071">
    <property type="entry name" value="Ras"/>
    <property type="match status" value="1"/>
</dbReference>
<protein>
    <submittedName>
        <fullName evidence="4">Uncharacterized protein</fullName>
    </submittedName>
</protein>
<dbReference type="InterPro" id="IPR001806">
    <property type="entry name" value="Small_GTPase"/>
</dbReference>
<evidence type="ECO:0000256" key="1">
    <source>
        <dbReference type="ARBA" id="ARBA00006270"/>
    </source>
</evidence>
<accession>A0AA36MDI3</accession>
<dbReference type="EMBL" id="CATQJL010000326">
    <property type="protein sequence ID" value="CAJ0609154.1"/>
    <property type="molecule type" value="Genomic_DNA"/>
</dbReference>
<feature type="compositionally biased region" description="Basic and acidic residues" evidence="3">
    <location>
        <begin position="205"/>
        <end position="239"/>
    </location>
</feature>
<dbReference type="GO" id="GO:0003924">
    <property type="term" value="F:GTPase activity"/>
    <property type="evidence" value="ECO:0007669"/>
    <property type="project" value="InterPro"/>
</dbReference>
<dbReference type="PANTHER" id="PTHR47978">
    <property type="match status" value="1"/>
</dbReference>
<feature type="region of interest" description="Disordered" evidence="3">
    <location>
        <begin position="205"/>
        <end position="245"/>
    </location>
</feature>
<name>A0AA36MDI3_CYLNA</name>
<organism evidence="4 5">
    <name type="scientific">Cylicocyclus nassatus</name>
    <name type="common">Nematode worm</name>
    <dbReference type="NCBI Taxonomy" id="53992"/>
    <lineage>
        <taxon>Eukaryota</taxon>
        <taxon>Metazoa</taxon>
        <taxon>Ecdysozoa</taxon>
        <taxon>Nematoda</taxon>
        <taxon>Chromadorea</taxon>
        <taxon>Rhabditida</taxon>
        <taxon>Rhabditina</taxon>
        <taxon>Rhabditomorpha</taxon>
        <taxon>Strongyloidea</taxon>
        <taxon>Strongylidae</taxon>
        <taxon>Cylicocyclus</taxon>
    </lineage>
</organism>
<comment type="similarity">
    <text evidence="1">Belongs to the small GTPase superfamily. Rab family.</text>
</comment>
<proteinExistence type="inferred from homology"/>
<comment type="caution">
    <text evidence="4">The sequence shown here is derived from an EMBL/GenBank/DDBJ whole genome shotgun (WGS) entry which is preliminary data.</text>
</comment>
<dbReference type="SMART" id="SM00175">
    <property type="entry name" value="RAB"/>
    <property type="match status" value="1"/>
</dbReference>